<reference evidence="1 2" key="1">
    <citation type="submission" date="2017-06" db="EMBL/GenBank/DDBJ databases">
        <title>Genome sequencing of cyanobaciteial culture collection at National Institute for Environmental Studies (NIES).</title>
        <authorList>
            <person name="Hirose Y."/>
            <person name="Shimura Y."/>
            <person name="Fujisawa T."/>
            <person name="Nakamura Y."/>
            <person name="Kawachi M."/>
        </authorList>
    </citation>
    <scope>NUCLEOTIDE SEQUENCE [LARGE SCALE GENOMIC DNA]</scope>
    <source>
        <strain evidence="1 2">NIES-2135</strain>
        <plasmid evidence="2">Plasmid Plasmid1 dna</plasmid>
    </source>
</reference>
<dbReference type="Proteomes" id="UP000217895">
    <property type="component" value="Plasmid Plasmid1 dna"/>
</dbReference>
<evidence type="ECO:0000313" key="2">
    <source>
        <dbReference type="Proteomes" id="UP000217895"/>
    </source>
</evidence>
<sequence length="82" mass="8956">MSNPKPTQTERFKQHQFKRESTVVLSDRITGTKLPVAPINVEAIVDAMPNKAAFLRQAVIHELSAIGLLSKSDAEELIKSGG</sequence>
<geneLocation type="plasmid" evidence="1">
    <name>plasmid1</name>
</geneLocation>
<organism evidence="1 2">
    <name type="scientific">Leptolyngbya boryana NIES-2135</name>
    <dbReference type="NCBI Taxonomy" id="1973484"/>
    <lineage>
        <taxon>Bacteria</taxon>
        <taxon>Bacillati</taxon>
        <taxon>Cyanobacteriota</taxon>
        <taxon>Cyanophyceae</taxon>
        <taxon>Leptolyngbyales</taxon>
        <taxon>Leptolyngbyaceae</taxon>
        <taxon>Leptolyngbya group</taxon>
        <taxon>Leptolyngbya</taxon>
    </lineage>
</organism>
<protein>
    <submittedName>
        <fullName evidence="1">Uncharacterized protein</fullName>
    </submittedName>
</protein>
<dbReference type="EMBL" id="AP018204">
    <property type="protein sequence ID" value="BAY59292.1"/>
    <property type="molecule type" value="Genomic_DNA"/>
</dbReference>
<name>A0A1Z4JRD5_LEPBY</name>
<proteinExistence type="predicted"/>
<evidence type="ECO:0000313" key="1">
    <source>
        <dbReference type="EMBL" id="BAY59292.1"/>
    </source>
</evidence>
<keyword evidence="1" id="KW-0614">Plasmid</keyword>
<accession>A0A1Z4JRD5</accession>
<dbReference type="AlphaFoldDB" id="A0A1Z4JRD5"/>
<gene>
    <name evidence="1" type="ORF">NIES2135_61690</name>
</gene>
<keyword evidence="2" id="KW-1185">Reference proteome</keyword>